<evidence type="ECO:0000256" key="2">
    <source>
        <dbReference type="ARBA" id="ARBA00004585"/>
    </source>
</evidence>
<dbReference type="PANTHER" id="PTHR12652">
    <property type="entry name" value="PEROXISOMAL BIOGENESIS FACTOR 11"/>
    <property type="match status" value="1"/>
</dbReference>
<accession>A0A8T2ZH33</accession>
<dbReference type="GO" id="GO:0016559">
    <property type="term" value="P:peroxisome fission"/>
    <property type="evidence" value="ECO:0007669"/>
    <property type="project" value="InterPro"/>
</dbReference>
<comment type="function">
    <text evidence="1">Involved in peroxisomal proliferation. Promotes peroxisomal duplication, aggregation or elongation without fission.</text>
</comment>
<dbReference type="AlphaFoldDB" id="A0A8T2ZH33"/>
<comment type="caution">
    <text evidence="9">The sequence shown here is derived from an EMBL/GenBank/DDBJ whole genome shotgun (WGS) entry which is preliminary data.</text>
</comment>
<evidence type="ECO:0000256" key="6">
    <source>
        <dbReference type="ARBA" id="ARBA00023136"/>
    </source>
</evidence>
<evidence type="ECO:0000313" key="10">
    <source>
        <dbReference type="Proteomes" id="UP000807159"/>
    </source>
</evidence>
<keyword evidence="8" id="KW-0175">Coiled coil</keyword>
<dbReference type="GO" id="GO:0044375">
    <property type="term" value="P:regulation of peroxisome size"/>
    <property type="evidence" value="ECO:0007669"/>
    <property type="project" value="UniProtKB-ARBA"/>
</dbReference>
<organism evidence="9 10">
    <name type="scientific">Populus deltoides</name>
    <name type="common">Eastern poplar</name>
    <name type="synonym">Eastern cottonwood</name>
    <dbReference type="NCBI Taxonomy" id="3696"/>
    <lineage>
        <taxon>Eukaryota</taxon>
        <taxon>Viridiplantae</taxon>
        <taxon>Streptophyta</taxon>
        <taxon>Embryophyta</taxon>
        <taxon>Tracheophyta</taxon>
        <taxon>Spermatophyta</taxon>
        <taxon>Magnoliopsida</taxon>
        <taxon>eudicotyledons</taxon>
        <taxon>Gunneridae</taxon>
        <taxon>Pentapetalae</taxon>
        <taxon>rosids</taxon>
        <taxon>fabids</taxon>
        <taxon>Malpighiales</taxon>
        <taxon>Salicaceae</taxon>
        <taxon>Saliceae</taxon>
        <taxon>Populus</taxon>
    </lineage>
</organism>
<evidence type="ECO:0000256" key="8">
    <source>
        <dbReference type="SAM" id="Coils"/>
    </source>
</evidence>
<proteinExistence type="inferred from homology"/>
<sequence length="250" mass="27379">MYNCSVNGSRKGTLNWLSILFLERTSGMNENAEGPAVGSVGPAVGSVSCDHSMKRNESYSSCIYDLANYTMLLDLVQLQFVNDLHGLISPVSQGTPLPLVLLGKSKNALLSTFLFLDQIVWLGRSGIYKNKERVDLIGRISLFCWMGSSICTTLVEVGELGRLSASMKKLEKELKDGEKHHNEQYRAKLKKSNERSLALVKSAMDIVVAVGLLQLAPKKVTPRVTGAFGVVTSLISCYQLLPSPQKPKTN</sequence>
<keyword evidence="5" id="KW-0962">Peroxisome biogenesis</keyword>
<evidence type="ECO:0000313" key="9">
    <source>
        <dbReference type="EMBL" id="KAH8516747.1"/>
    </source>
</evidence>
<name>A0A8T2ZH33_POPDE</name>
<reference evidence="9" key="1">
    <citation type="journal article" date="2021" name="J. Hered.">
        <title>Genome Assembly of Salicaceae Populus deltoides (Eastern Cottonwood) I-69 Based on Nanopore Sequencing and Hi-C Technologies.</title>
        <authorList>
            <person name="Bai S."/>
            <person name="Wu H."/>
            <person name="Zhang J."/>
            <person name="Pan Z."/>
            <person name="Zhao W."/>
            <person name="Li Z."/>
            <person name="Tong C."/>
        </authorList>
    </citation>
    <scope>NUCLEOTIDE SEQUENCE</scope>
    <source>
        <tissue evidence="9">Leaf</tissue>
    </source>
</reference>
<evidence type="ECO:0000256" key="4">
    <source>
        <dbReference type="ARBA" id="ARBA00011340"/>
    </source>
</evidence>
<dbReference type="Proteomes" id="UP000807159">
    <property type="component" value="Chromosome 2"/>
</dbReference>
<evidence type="ECO:0000256" key="3">
    <source>
        <dbReference type="ARBA" id="ARBA00008194"/>
    </source>
</evidence>
<dbReference type="EMBL" id="JACEGQ020000002">
    <property type="protein sequence ID" value="KAH8516747.1"/>
    <property type="molecule type" value="Genomic_DNA"/>
</dbReference>
<evidence type="ECO:0000256" key="5">
    <source>
        <dbReference type="ARBA" id="ARBA00022593"/>
    </source>
</evidence>
<keyword evidence="10" id="KW-1185">Reference proteome</keyword>
<gene>
    <name evidence="9" type="ORF">H0E87_004921</name>
</gene>
<comment type="subunit">
    <text evidence="4">Homooligomer. Interacts with ARC5 and FIS1B on peroxisomes.</text>
</comment>
<dbReference type="Pfam" id="PF05648">
    <property type="entry name" value="PEX11"/>
    <property type="match status" value="1"/>
</dbReference>
<keyword evidence="7" id="KW-0576">Peroxisome</keyword>
<protein>
    <submittedName>
        <fullName evidence="9">Uncharacterized protein</fullName>
    </submittedName>
</protein>
<evidence type="ECO:0000256" key="1">
    <source>
        <dbReference type="ARBA" id="ARBA00002503"/>
    </source>
</evidence>
<comment type="subcellular location">
    <subcellularLocation>
        <location evidence="2">Peroxisome membrane</location>
        <topology evidence="2">Multi-pass membrane protein</topology>
    </subcellularLocation>
</comment>
<dbReference type="GO" id="GO:0005778">
    <property type="term" value="C:peroxisomal membrane"/>
    <property type="evidence" value="ECO:0007669"/>
    <property type="project" value="UniProtKB-SubCell"/>
</dbReference>
<dbReference type="GO" id="GO:0042802">
    <property type="term" value="F:identical protein binding"/>
    <property type="evidence" value="ECO:0007669"/>
    <property type="project" value="UniProtKB-ARBA"/>
</dbReference>
<dbReference type="PANTHER" id="PTHR12652:SF10">
    <property type="entry name" value="PEROXISOMAL MEMBRANE PROTEIN 11C-RELATED"/>
    <property type="match status" value="1"/>
</dbReference>
<dbReference type="InterPro" id="IPR008733">
    <property type="entry name" value="PEX11"/>
</dbReference>
<keyword evidence="6" id="KW-0472">Membrane</keyword>
<evidence type="ECO:0000256" key="7">
    <source>
        <dbReference type="ARBA" id="ARBA00023140"/>
    </source>
</evidence>
<feature type="coiled-coil region" evidence="8">
    <location>
        <begin position="160"/>
        <end position="187"/>
    </location>
</feature>
<comment type="similarity">
    <text evidence="3">Belongs to the peroxin-11 family.</text>
</comment>